<comment type="subcellular location">
    <subcellularLocation>
        <location evidence="1">Cytoplasm</location>
    </subcellularLocation>
</comment>
<evidence type="ECO:0000256" key="3">
    <source>
        <dbReference type="ARBA" id="ARBA00022490"/>
    </source>
</evidence>
<dbReference type="InterPro" id="IPR025734">
    <property type="entry name" value="EspG"/>
</dbReference>
<dbReference type="Proteomes" id="UP000586827">
    <property type="component" value="Unassembled WGS sequence"/>
</dbReference>
<dbReference type="EMBL" id="JABELX010000003">
    <property type="protein sequence ID" value="NNH70266.1"/>
    <property type="molecule type" value="Genomic_DNA"/>
</dbReference>
<comment type="similarity">
    <text evidence="2">Belongs to the EspG family.</text>
</comment>
<proteinExistence type="inferred from homology"/>
<organism evidence="5 6">
    <name type="scientific">Nocardia uniformis</name>
    <dbReference type="NCBI Taxonomy" id="53432"/>
    <lineage>
        <taxon>Bacteria</taxon>
        <taxon>Bacillati</taxon>
        <taxon>Actinomycetota</taxon>
        <taxon>Actinomycetes</taxon>
        <taxon>Mycobacteriales</taxon>
        <taxon>Nocardiaceae</taxon>
        <taxon>Nocardia</taxon>
    </lineage>
</organism>
<evidence type="ECO:0000256" key="1">
    <source>
        <dbReference type="ARBA" id="ARBA00004496"/>
    </source>
</evidence>
<evidence type="ECO:0000313" key="6">
    <source>
        <dbReference type="Proteomes" id="UP000586827"/>
    </source>
</evidence>
<evidence type="ECO:0000313" key="5">
    <source>
        <dbReference type="EMBL" id="NNH70266.1"/>
    </source>
</evidence>
<evidence type="ECO:0000256" key="2">
    <source>
        <dbReference type="ARBA" id="ARBA00006411"/>
    </source>
</evidence>
<dbReference type="Pfam" id="PF14011">
    <property type="entry name" value="ESX-1_EspG"/>
    <property type="match status" value="1"/>
</dbReference>
<dbReference type="RefSeq" id="WP_067528938.1">
    <property type="nucleotide sequence ID" value="NZ_JABELX010000003.1"/>
</dbReference>
<protein>
    <submittedName>
        <fullName evidence="5">ESX secretion-associated protein EspG</fullName>
    </submittedName>
</protein>
<dbReference type="AlphaFoldDB" id="A0A849BYR8"/>
<keyword evidence="3" id="KW-0963">Cytoplasm</keyword>
<keyword evidence="4" id="KW-0143">Chaperone</keyword>
<accession>A0A849BYR8</accession>
<reference evidence="5 6" key="1">
    <citation type="submission" date="2020-05" db="EMBL/GenBank/DDBJ databases">
        <title>MicrobeNet Type strains.</title>
        <authorList>
            <person name="Nicholson A.C."/>
        </authorList>
    </citation>
    <scope>NUCLEOTIDE SEQUENCE [LARGE SCALE GENOMIC DNA]</scope>
    <source>
        <strain evidence="5 6">JCM 3224</strain>
    </source>
</reference>
<gene>
    <name evidence="5" type="ORF">HLB23_10390</name>
</gene>
<keyword evidence="6" id="KW-1185">Reference proteome</keyword>
<name>A0A849BYR8_9NOCA</name>
<sequence length="257" mass="28390">MRTWSFTETEFAVLWRDAVGDQLPAPFLFTSAAPNQATFRAEQEAAREIARDKDSRDIATILDTMSEPDLHLSVYGGDHADPMQPGSIIRVLAVRRRERGFLITQSPGKSYFHRGGYTVNECDPLRLADELVDALPAADPGSLGEIALAASGDDLADERHRSPVALRENSTAYRSARFLRAPTTISGEIEITQGSSVFGPRGINRHTVHWRDVVGDGRYVIIGRNAMAADSKQFAAVLNSRIAIVIRAIKEEREHIH</sequence>
<comment type="caution">
    <text evidence="5">The sequence shown here is derived from an EMBL/GenBank/DDBJ whole genome shotgun (WGS) entry which is preliminary data.</text>
</comment>
<evidence type="ECO:0000256" key="4">
    <source>
        <dbReference type="ARBA" id="ARBA00023186"/>
    </source>
</evidence>